<dbReference type="GO" id="GO:0005975">
    <property type="term" value="P:carbohydrate metabolic process"/>
    <property type="evidence" value="ECO:0007669"/>
    <property type="project" value="InterPro"/>
</dbReference>
<keyword evidence="8" id="KW-1185">Reference proteome</keyword>
<comment type="similarity">
    <text evidence="4">Belongs to the glycosyl hydrolase 18 family.</text>
</comment>
<keyword evidence="5" id="KW-0812">Transmembrane</keyword>
<dbReference type="SUPFAM" id="SSF54556">
    <property type="entry name" value="Chitinase insertion domain"/>
    <property type="match status" value="1"/>
</dbReference>
<evidence type="ECO:0000256" key="1">
    <source>
        <dbReference type="ARBA" id="ARBA00022801"/>
    </source>
</evidence>
<feature type="transmembrane region" description="Helical" evidence="5">
    <location>
        <begin position="16"/>
        <end position="35"/>
    </location>
</feature>
<proteinExistence type="inferred from homology"/>
<protein>
    <recommendedName>
        <fullName evidence="6">GH18 domain-containing protein</fullName>
    </recommendedName>
</protein>
<dbReference type="InterPro" id="IPR017853">
    <property type="entry name" value="GH"/>
</dbReference>
<dbReference type="Gene3D" id="3.10.50.10">
    <property type="match status" value="1"/>
</dbReference>
<evidence type="ECO:0000313" key="8">
    <source>
        <dbReference type="Proteomes" id="UP001195483"/>
    </source>
</evidence>
<comment type="caution">
    <text evidence="7">The sequence shown here is derived from an EMBL/GenBank/DDBJ whole genome shotgun (WGS) entry which is preliminary data.</text>
</comment>
<evidence type="ECO:0000256" key="3">
    <source>
        <dbReference type="RuleBase" id="RU000489"/>
    </source>
</evidence>
<dbReference type="EMBL" id="JAEAOA010000967">
    <property type="protein sequence ID" value="KAK3575832.1"/>
    <property type="molecule type" value="Genomic_DNA"/>
</dbReference>
<reference evidence="7" key="2">
    <citation type="journal article" date="2021" name="Genome Biol. Evol.">
        <title>Developing a high-quality reference genome for a parasitic bivalve with doubly uniparental inheritance (Bivalvia: Unionida).</title>
        <authorList>
            <person name="Smith C.H."/>
        </authorList>
    </citation>
    <scope>NUCLEOTIDE SEQUENCE</scope>
    <source>
        <strain evidence="7">CHS0354</strain>
        <tissue evidence="7">Mantle</tissue>
    </source>
</reference>
<keyword evidence="5" id="KW-0472">Membrane</keyword>
<dbReference type="GO" id="GO:0008061">
    <property type="term" value="F:chitin binding"/>
    <property type="evidence" value="ECO:0007669"/>
    <property type="project" value="InterPro"/>
</dbReference>
<dbReference type="Gene3D" id="3.20.20.80">
    <property type="entry name" value="Glycosidases"/>
    <property type="match status" value="1"/>
</dbReference>
<sequence>MKQDGIGFGENTQHKYMALIRFAVLVFLCTTPIVIGQKLLRVCYYSSWSSQRNDGHALLPEDIDANLCTHINYAFITLDASGTEIHTEQPYDLNLMKGLTNLKTKNPALKILASLGGWEMGSMKFHKMVESHANMNKFAQNAIDFLRTHNFDGLDLDWEYPAARGSPAEDKHAFSELLKVLHNTFDAEKQRHHMTRLLLTAAVAASQWRTEQSYEIDMISRYCDFMNLMTYDFHGSWENMTGPHSALYSDDTLSINYTASNWEFHGAQKNKLMIGLPFYGNVFTLVNPFDNGVGAASFGGGDMPYYSICQILQHGRAQEIVLNKERVPYVVFGRKWVAYDNVNSLREKVDFVKKRGYGGIMVWAIDLDDTHGACGHKFSLMKSIVHGIKQNGAWDSG</sequence>
<dbReference type="Proteomes" id="UP001195483">
    <property type="component" value="Unassembled WGS sequence"/>
</dbReference>
<reference evidence="7" key="1">
    <citation type="journal article" date="2021" name="Genome Biol. Evol.">
        <title>A High-Quality Reference Genome for a Parasitic Bivalve with Doubly Uniparental Inheritance (Bivalvia: Unionida).</title>
        <authorList>
            <person name="Smith C.H."/>
        </authorList>
    </citation>
    <scope>NUCLEOTIDE SEQUENCE</scope>
    <source>
        <strain evidence="7">CHS0354</strain>
    </source>
</reference>
<name>A0AAE0RLU3_9BIVA</name>
<keyword evidence="5" id="KW-1133">Transmembrane helix</keyword>
<dbReference type="InterPro" id="IPR011583">
    <property type="entry name" value="Chitinase_II/V-like_cat"/>
</dbReference>
<dbReference type="PROSITE" id="PS01095">
    <property type="entry name" value="GH18_1"/>
    <property type="match status" value="1"/>
</dbReference>
<dbReference type="GO" id="GO:0005576">
    <property type="term" value="C:extracellular region"/>
    <property type="evidence" value="ECO:0007669"/>
    <property type="project" value="TreeGrafter"/>
</dbReference>
<dbReference type="PROSITE" id="PS51910">
    <property type="entry name" value="GH18_2"/>
    <property type="match status" value="1"/>
</dbReference>
<organism evidence="7 8">
    <name type="scientific">Potamilus streckersoni</name>
    <dbReference type="NCBI Taxonomy" id="2493646"/>
    <lineage>
        <taxon>Eukaryota</taxon>
        <taxon>Metazoa</taxon>
        <taxon>Spiralia</taxon>
        <taxon>Lophotrochozoa</taxon>
        <taxon>Mollusca</taxon>
        <taxon>Bivalvia</taxon>
        <taxon>Autobranchia</taxon>
        <taxon>Heteroconchia</taxon>
        <taxon>Palaeoheterodonta</taxon>
        <taxon>Unionida</taxon>
        <taxon>Unionoidea</taxon>
        <taxon>Unionidae</taxon>
        <taxon>Ambleminae</taxon>
        <taxon>Lampsilini</taxon>
        <taxon>Potamilus</taxon>
    </lineage>
</organism>
<dbReference type="SMART" id="SM00636">
    <property type="entry name" value="Glyco_18"/>
    <property type="match status" value="1"/>
</dbReference>
<dbReference type="InterPro" id="IPR001579">
    <property type="entry name" value="Glyco_hydro_18_chit_AS"/>
</dbReference>
<evidence type="ECO:0000256" key="2">
    <source>
        <dbReference type="ARBA" id="ARBA00023295"/>
    </source>
</evidence>
<dbReference type="InterPro" id="IPR029070">
    <property type="entry name" value="Chitinase_insertion_sf"/>
</dbReference>
<gene>
    <name evidence="7" type="ORF">CHS0354_015584</name>
</gene>
<dbReference type="SUPFAM" id="SSF51445">
    <property type="entry name" value="(Trans)glycosidases"/>
    <property type="match status" value="1"/>
</dbReference>
<keyword evidence="1 3" id="KW-0378">Hydrolase</keyword>
<evidence type="ECO:0000256" key="5">
    <source>
        <dbReference type="SAM" id="Phobius"/>
    </source>
</evidence>
<keyword evidence="2 3" id="KW-0326">Glycosidase</keyword>
<dbReference type="GO" id="GO:0004568">
    <property type="term" value="F:chitinase activity"/>
    <property type="evidence" value="ECO:0007669"/>
    <property type="project" value="TreeGrafter"/>
</dbReference>
<dbReference type="PANTHER" id="PTHR11177">
    <property type="entry name" value="CHITINASE"/>
    <property type="match status" value="1"/>
</dbReference>
<dbReference type="Pfam" id="PF00704">
    <property type="entry name" value="Glyco_hydro_18"/>
    <property type="match status" value="1"/>
</dbReference>
<feature type="domain" description="GH18" evidence="6">
    <location>
        <begin position="39"/>
        <end position="391"/>
    </location>
</feature>
<dbReference type="AlphaFoldDB" id="A0AAE0RLU3"/>
<evidence type="ECO:0000313" key="7">
    <source>
        <dbReference type="EMBL" id="KAK3575832.1"/>
    </source>
</evidence>
<evidence type="ECO:0000259" key="6">
    <source>
        <dbReference type="PROSITE" id="PS51910"/>
    </source>
</evidence>
<reference evidence="7" key="3">
    <citation type="submission" date="2023-05" db="EMBL/GenBank/DDBJ databases">
        <authorList>
            <person name="Smith C.H."/>
        </authorList>
    </citation>
    <scope>NUCLEOTIDE SEQUENCE</scope>
    <source>
        <strain evidence="7">CHS0354</strain>
        <tissue evidence="7">Mantle</tissue>
    </source>
</reference>
<dbReference type="InterPro" id="IPR001223">
    <property type="entry name" value="Glyco_hydro18_cat"/>
</dbReference>
<evidence type="ECO:0000256" key="4">
    <source>
        <dbReference type="RuleBase" id="RU004453"/>
    </source>
</evidence>
<dbReference type="GO" id="GO:0006032">
    <property type="term" value="P:chitin catabolic process"/>
    <property type="evidence" value="ECO:0007669"/>
    <property type="project" value="TreeGrafter"/>
</dbReference>
<dbReference type="PANTHER" id="PTHR11177:SF317">
    <property type="entry name" value="CHITINASE 12-RELATED"/>
    <property type="match status" value="1"/>
</dbReference>
<dbReference type="InterPro" id="IPR050314">
    <property type="entry name" value="Glycosyl_Hydrlase_18"/>
</dbReference>
<accession>A0AAE0RLU3</accession>